<reference evidence="1 2" key="1">
    <citation type="journal article" date="2021" name="Cell Host Microbe">
        <title>in vivo commensal control of Clostridioides difficile virulence.</title>
        <authorList>
            <person name="Girinathan B.P."/>
            <person name="Dibenedetto N."/>
            <person name="Worley J.N."/>
            <person name="Peltier J."/>
            <person name="Arrieta-Ortiz M.L."/>
            <person name="Rupa Christinal Immanuel S."/>
            <person name="Lavin R."/>
            <person name="Delaney M.L."/>
            <person name="Cummins C."/>
            <person name="Hoffmann M."/>
            <person name="Luo Y."/>
            <person name="Gonzalez-Escalona N."/>
            <person name="Allard M."/>
            <person name="Onderdonk A.B."/>
            <person name="Gerber G.K."/>
            <person name="Sonenshein A.L."/>
            <person name="Baliga N."/>
            <person name="Dupuy B."/>
            <person name="Bry L."/>
        </authorList>
    </citation>
    <scope>NUCLEOTIDE SEQUENCE [LARGE SCALE GENOMIC DNA]</scope>
    <source>
        <strain evidence="1 2">DSM 599</strain>
    </source>
</reference>
<protein>
    <submittedName>
        <fullName evidence="1">Spore coat associated protein CotJA</fullName>
    </submittedName>
</protein>
<dbReference type="InterPro" id="IPR020256">
    <property type="entry name" value="Spore_coat_CotJA"/>
</dbReference>
<name>A0ABS7L1G0_CLOSR</name>
<gene>
    <name evidence="1" type="ORF">K5V21_15820</name>
</gene>
<accession>A0ABS7L1G0</accession>
<dbReference type="Pfam" id="PF11007">
    <property type="entry name" value="CotJA"/>
    <property type="match status" value="1"/>
</dbReference>
<evidence type="ECO:0000313" key="1">
    <source>
        <dbReference type="EMBL" id="MBY0756913.1"/>
    </source>
</evidence>
<dbReference type="Proteomes" id="UP001299068">
    <property type="component" value="Unassembled WGS sequence"/>
</dbReference>
<dbReference type="EMBL" id="JAIKTU010000014">
    <property type="protein sequence ID" value="MBY0756913.1"/>
    <property type="molecule type" value="Genomic_DNA"/>
</dbReference>
<evidence type="ECO:0000313" key="2">
    <source>
        <dbReference type="Proteomes" id="UP001299068"/>
    </source>
</evidence>
<proteinExistence type="predicted"/>
<organism evidence="1 2">
    <name type="scientific">Clostridium sardiniense</name>
    <name type="common">Clostridium absonum</name>
    <dbReference type="NCBI Taxonomy" id="29369"/>
    <lineage>
        <taxon>Bacteria</taxon>
        <taxon>Bacillati</taxon>
        <taxon>Bacillota</taxon>
        <taxon>Clostridia</taxon>
        <taxon>Eubacteriales</taxon>
        <taxon>Clostridiaceae</taxon>
        <taxon>Clostridium</taxon>
    </lineage>
</organism>
<keyword evidence="2" id="KW-1185">Reference proteome</keyword>
<comment type="caution">
    <text evidence="1">The sequence shown here is derived from an EMBL/GenBank/DDBJ whole genome shotgun (WGS) entry which is preliminary data.</text>
</comment>
<sequence length="50" mass="5918">MPNCKDGNSRKNYYAKAYVLPQLYENLFTINSALKKGTIFKDLYKPYHEK</sequence>